<dbReference type="SUPFAM" id="SSF49562">
    <property type="entry name" value="C2 domain (Calcium/lipid-binding domain, CaLB)"/>
    <property type="match status" value="1"/>
</dbReference>
<accession>A0ABD3WEZ8</accession>
<dbReference type="InterPro" id="IPR035892">
    <property type="entry name" value="C2_domain_sf"/>
</dbReference>
<dbReference type="PROSITE" id="PS50004">
    <property type="entry name" value="C2"/>
    <property type="match status" value="1"/>
</dbReference>
<dbReference type="Gene3D" id="1.20.900.10">
    <property type="entry name" value="Dbl homology (DH) domain"/>
    <property type="match status" value="1"/>
</dbReference>
<feature type="domain" description="PDZ" evidence="4">
    <location>
        <begin position="187"/>
        <end position="264"/>
    </location>
</feature>
<dbReference type="SMART" id="SM00228">
    <property type="entry name" value="PDZ"/>
    <property type="match status" value="1"/>
</dbReference>
<dbReference type="InterPro" id="IPR035899">
    <property type="entry name" value="DBL_dom_sf"/>
</dbReference>
<dbReference type="InterPro" id="IPR000219">
    <property type="entry name" value="DH_dom"/>
</dbReference>
<dbReference type="PANTHER" id="PTHR46848">
    <property type="entry name" value="REGULATOR OF G-PROTEIN SIGNALING 3"/>
    <property type="match status" value="1"/>
</dbReference>
<dbReference type="SUPFAM" id="SSF48065">
    <property type="entry name" value="DBL homology domain (DH-domain)"/>
    <property type="match status" value="1"/>
</dbReference>
<dbReference type="PANTHER" id="PTHR46848:SF1">
    <property type="entry name" value="REGULATOR OF G-PROTEIN SIGNALING 3"/>
    <property type="match status" value="1"/>
</dbReference>
<evidence type="ECO:0008006" key="7">
    <source>
        <dbReference type="Google" id="ProtNLM"/>
    </source>
</evidence>
<dbReference type="Proteomes" id="UP001634394">
    <property type="component" value="Unassembled WGS sequence"/>
</dbReference>
<dbReference type="SMART" id="SM00239">
    <property type="entry name" value="C2"/>
    <property type="match status" value="1"/>
</dbReference>
<dbReference type="EMBL" id="JBJQND010000007">
    <property type="protein sequence ID" value="KAL3872507.1"/>
    <property type="molecule type" value="Genomic_DNA"/>
</dbReference>
<dbReference type="InterPro" id="IPR000008">
    <property type="entry name" value="C2_dom"/>
</dbReference>
<proteinExistence type="predicted"/>
<feature type="region of interest" description="Disordered" evidence="1">
    <location>
        <begin position="535"/>
        <end position="573"/>
    </location>
</feature>
<dbReference type="Pfam" id="PF00168">
    <property type="entry name" value="C2"/>
    <property type="match status" value="1"/>
</dbReference>
<sequence length="597" mass="66993">MVLPTVDEHLNQKRGCVFKKGHVKLAVRLSSGLLTVHVHEARQIGSKRCALANSFVRISLILDQNEISQRRTEVVRNSSNPVYDASYSFELTDKDLHKRLMISVWHQDLTTERNEFLGCTSFGIASVMKQRKDVNGWYYLLTEEFGRKKHLQITRKDKFLTAISRRASLPPVIPAINKDITGVEQVNLTVHRGKGGFGFTLVESCPVKVGKVDRGSRAADAGLREDDVITHVNGKNISRSTSTSVAKLVKKSGSMVTLTLIRNTTLFLEPLLSRHSSNGDHLDDADLGCTSRPNGSLTQPLLRNSGNTKDTRCHDAVNRLLNQDMDFVQLMHHGMQQYSRPLRHCILSQSQYEMLFQNIEKLVTISEYQIRQLQETMQMTSCDDSDTSSHSENKDFLYTIGMIYTSKLHLLDQAYTHYAQGVTDANMILSCLLRSKEFYQFSQNIPKDGRSLTLTTFIRQPLRHIMDIQSTLFDILQATPTDSPDHMTFSRIVEGLQPCIETVLKITRFNDINITSSEFECALLLKKIKERSSQKPRLSAPSASSLGLGSSLGSGSRTSGSTLSSGTSGMGSSMSSRCKYNDFIFHTQATEPKHYLI</sequence>
<evidence type="ECO:0000259" key="2">
    <source>
        <dbReference type="PROSITE" id="PS50004"/>
    </source>
</evidence>
<evidence type="ECO:0000259" key="3">
    <source>
        <dbReference type="PROSITE" id="PS50010"/>
    </source>
</evidence>
<dbReference type="AlphaFoldDB" id="A0ABD3WEZ8"/>
<evidence type="ECO:0000259" key="4">
    <source>
        <dbReference type="PROSITE" id="PS50106"/>
    </source>
</evidence>
<feature type="domain" description="DH" evidence="3">
    <location>
        <begin position="312"/>
        <end position="506"/>
    </location>
</feature>
<protein>
    <recommendedName>
        <fullName evidence="7">Regulator of G-protein signaling 3</fullName>
    </recommendedName>
</protein>
<dbReference type="InterPro" id="IPR001478">
    <property type="entry name" value="PDZ"/>
</dbReference>
<dbReference type="SUPFAM" id="SSF50156">
    <property type="entry name" value="PDZ domain-like"/>
    <property type="match status" value="1"/>
</dbReference>
<dbReference type="PROSITE" id="PS50106">
    <property type="entry name" value="PDZ"/>
    <property type="match status" value="1"/>
</dbReference>
<evidence type="ECO:0000313" key="5">
    <source>
        <dbReference type="EMBL" id="KAL3872507.1"/>
    </source>
</evidence>
<gene>
    <name evidence="5" type="ORF">ACJMK2_040427</name>
</gene>
<dbReference type="Gene3D" id="2.60.40.150">
    <property type="entry name" value="C2 domain"/>
    <property type="match status" value="1"/>
</dbReference>
<evidence type="ECO:0000313" key="6">
    <source>
        <dbReference type="Proteomes" id="UP001634394"/>
    </source>
</evidence>
<dbReference type="Pfam" id="PF00621">
    <property type="entry name" value="RhoGEF"/>
    <property type="match status" value="1"/>
</dbReference>
<keyword evidence="6" id="KW-1185">Reference proteome</keyword>
<dbReference type="Gene3D" id="2.30.42.10">
    <property type="match status" value="1"/>
</dbReference>
<feature type="domain" description="C2" evidence="2">
    <location>
        <begin position="19"/>
        <end position="138"/>
    </location>
</feature>
<evidence type="ECO:0000256" key="1">
    <source>
        <dbReference type="SAM" id="MobiDB-lite"/>
    </source>
</evidence>
<comment type="caution">
    <text evidence="5">The sequence shown here is derived from an EMBL/GenBank/DDBJ whole genome shotgun (WGS) entry which is preliminary data.</text>
</comment>
<feature type="compositionally biased region" description="Low complexity" evidence="1">
    <location>
        <begin position="536"/>
        <end position="573"/>
    </location>
</feature>
<name>A0ABD3WEZ8_SINWO</name>
<dbReference type="PROSITE" id="PS50010">
    <property type="entry name" value="DH_2"/>
    <property type="match status" value="1"/>
</dbReference>
<organism evidence="5 6">
    <name type="scientific">Sinanodonta woodiana</name>
    <name type="common">Chinese pond mussel</name>
    <name type="synonym">Anodonta woodiana</name>
    <dbReference type="NCBI Taxonomy" id="1069815"/>
    <lineage>
        <taxon>Eukaryota</taxon>
        <taxon>Metazoa</taxon>
        <taxon>Spiralia</taxon>
        <taxon>Lophotrochozoa</taxon>
        <taxon>Mollusca</taxon>
        <taxon>Bivalvia</taxon>
        <taxon>Autobranchia</taxon>
        <taxon>Heteroconchia</taxon>
        <taxon>Palaeoheterodonta</taxon>
        <taxon>Unionida</taxon>
        <taxon>Unionoidea</taxon>
        <taxon>Unionidae</taxon>
        <taxon>Unioninae</taxon>
        <taxon>Sinanodonta</taxon>
    </lineage>
</organism>
<reference evidence="5 6" key="1">
    <citation type="submission" date="2024-11" db="EMBL/GenBank/DDBJ databases">
        <title>Chromosome-level genome assembly of the freshwater bivalve Anodonta woodiana.</title>
        <authorList>
            <person name="Chen X."/>
        </authorList>
    </citation>
    <scope>NUCLEOTIDE SEQUENCE [LARGE SCALE GENOMIC DNA]</scope>
    <source>
        <strain evidence="5">MN2024</strain>
        <tissue evidence="5">Gills</tissue>
    </source>
</reference>
<dbReference type="Pfam" id="PF00595">
    <property type="entry name" value="PDZ"/>
    <property type="match status" value="1"/>
</dbReference>
<dbReference type="InterPro" id="IPR036034">
    <property type="entry name" value="PDZ_sf"/>
</dbReference>